<name>A0ABY4SQ83_9CAUL</name>
<dbReference type="PANTHER" id="PTHR35580:SF1">
    <property type="entry name" value="PHYTASE-LIKE DOMAIN-CONTAINING PROTEIN"/>
    <property type="match status" value="1"/>
</dbReference>
<dbReference type="InterPro" id="IPR052918">
    <property type="entry name" value="Motility_Chemotaxis_Reg"/>
</dbReference>
<feature type="region of interest" description="Disordered" evidence="1">
    <location>
        <begin position="17"/>
        <end position="45"/>
    </location>
</feature>
<feature type="compositionally biased region" description="Low complexity" evidence="1">
    <location>
        <begin position="17"/>
        <end position="33"/>
    </location>
</feature>
<gene>
    <name evidence="2" type="ORF">M8231_02520</name>
</gene>
<evidence type="ECO:0000313" key="3">
    <source>
        <dbReference type="Proteomes" id="UP001055429"/>
    </source>
</evidence>
<dbReference type="RefSeq" id="WP_250202172.1">
    <property type="nucleotide sequence ID" value="NZ_CP097649.1"/>
</dbReference>
<dbReference type="EMBL" id="CP097649">
    <property type="protein sequence ID" value="URI15886.1"/>
    <property type="molecule type" value="Genomic_DNA"/>
</dbReference>
<proteinExistence type="predicted"/>
<protein>
    <submittedName>
        <fullName evidence="2">Transcriptional regulator</fullName>
    </submittedName>
</protein>
<sequence length="898" mass="91272">MMIDNSYLLGLFGTSTTTTSSTTSAATTATKKTQPTAPWSSTETASKPSDLVRSALAGRRLINESAVDLDLAGASADYTRLFALYKGLETLSALADRAGERGLSAIELAQTQKRFASGLEEVGDWLSTTKFEGVDLVQGVSSTKVKTTAGIEKSSTTFVSQPVHMGAISEPVAAFEGDVRFTMTVGSRAIQIDLADMGDTPRTFGAVVQHINAKLGDAGVSTRVSYEQIPGEAKTVKSGDKTITLPAGPDQWAFEIQGAVGETVSFSADAVSDAVYVTQGVGTKGVDQLLKFQADGGSAPAAAARVGDAFAVDGQVGQTALPEGVGTVRASATAADGSLWVVADLTAGDANQPIKGKSDVALMKFDSAGNLVSTRLLGAASEASGFAIAVGDDGRVAVAGSVTGALEPGKSGADQTVADSFVTVFDATGAEMWTQRRGAKAEDEATAVSFGPDGQVYVAGRARSAMPGATALGGWDGYVQAFSEHQTTPIAPVQGLAGAVAQFGGVGDDFVQAMTVSGSDLYTAGVENGRMVVRQFTLGEDGAPVLSATRDLGLAQGSIAGIAIDNGRVILTGQTENAALDLGAPTTAHGGGSDAFIAVMSADLQPAASDRLTYIGGEGDDTAADVVVKDGKVWITGANRAAGASDADPSQGYLSRLDPETGAVEWSRTWTADNAQARPATIAVASGGASVLDRLGLPQGEITQTNAKLLTQATALRVGDQFTVTPGNGARAVTVEITAKDTLDTLAKKIVNASSRQLKATVVTDKTAPFMQRLEITAESNKAGAVISSGAPGKDALGALGLTPGLISTTAGAESKDRKAYGLSLPNTLTLNGKEAIKASIEALASAISTVRSAYKGLGPQTAGTLTNSLTGKGGSTAYYDTQAANFQAALARLSTTA</sequence>
<accession>A0ABY4SQ83</accession>
<evidence type="ECO:0000256" key="1">
    <source>
        <dbReference type="SAM" id="MobiDB-lite"/>
    </source>
</evidence>
<keyword evidence="3" id="KW-1185">Reference proteome</keyword>
<organism evidence="2 3">
    <name type="scientific">Brevundimonas albigilva</name>
    <dbReference type="NCBI Taxonomy" id="1312364"/>
    <lineage>
        <taxon>Bacteria</taxon>
        <taxon>Pseudomonadati</taxon>
        <taxon>Pseudomonadota</taxon>
        <taxon>Alphaproteobacteria</taxon>
        <taxon>Caulobacterales</taxon>
        <taxon>Caulobacteraceae</taxon>
        <taxon>Brevundimonas</taxon>
    </lineage>
</organism>
<evidence type="ECO:0000313" key="2">
    <source>
        <dbReference type="EMBL" id="URI15886.1"/>
    </source>
</evidence>
<dbReference type="PANTHER" id="PTHR35580">
    <property type="entry name" value="CELL SURFACE GLYCOPROTEIN (S-LAYER PROTEIN)-LIKE PROTEIN"/>
    <property type="match status" value="1"/>
</dbReference>
<reference evidence="2" key="1">
    <citation type="submission" date="2022-05" db="EMBL/GenBank/DDBJ databases">
        <title>Brevundimonas albigilva TT17 genome sequence.</title>
        <authorList>
            <person name="Lee K."/>
            <person name="Son H."/>
        </authorList>
    </citation>
    <scope>NUCLEOTIDE SEQUENCE</scope>
    <source>
        <strain evidence="2">TT17</strain>
    </source>
</reference>
<feature type="compositionally biased region" description="Polar residues" evidence="1">
    <location>
        <begin position="34"/>
        <end position="45"/>
    </location>
</feature>
<dbReference type="SUPFAM" id="SSF75011">
    <property type="entry name" value="3-carboxy-cis,cis-mucoante lactonizing enzyme"/>
    <property type="match status" value="1"/>
</dbReference>
<dbReference type="Proteomes" id="UP001055429">
    <property type="component" value="Chromosome"/>
</dbReference>